<evidence type="ECO:0000313" key="3">
    <source>
        <dbReference type="EMBL" id="MDA0163026.1"/>
    </source>
</evidence>
<dbReference type="Proteomes" id="UP001149140">
    <property type="component" value="Unassembled WGS sequence"/>
</dbReference>
<evidence type="ECO:0000259" key="2">
    <source>
        <dbReference type="PROSITE" id="PS50404"/>
    </source>
</evidence>
<dbReference type="InterPro" id="IPR036282">
    <property type="entry name" value="Glutathione-S-Trfase_C_sf"/>
</dbReference>
<dbReference type="Pfam" id="PF13417">
    <property type="entry name" value="GST_N_3"/>
    <property type="match status" value="1"/>
</dbReference>
<dbReference type="Gene3D" id="3.40.30.10">
    <property type="entry name" value="Glutaredoxin"/>
    <property type="match status" value="1"/>
</dbReference>
<dbReference type="PROSITE" id="PS50404">
    <property type="entry name" value="GST_NTER"/>
    <property type="match status" value="1"/>
</dbReference>
<feature type="domain" description="GST N-terminal" evidence="2">
    <location>
        <begin position="39"/>
        <end position="117"/>
    </location>
</feature>
<dbReference type="RefSeq" id="WP_270042267.1">
    <property type="nucleotide sequence ID" value="NZ_JAPDOD010000022.1"/>
</dbReference>
<feature type="compositionally biased region" description="Basic and acidic residues" evidence="1">
    <location>
        <begin position="7"/>
        <end position="27"/>
    </location>
</feature>
<dbReference type="InterPro" id="IPR036249">
    <property type="entry name" value="Thioredoxin-like_sf"/>
</dbReference>
<dbReference type="CDD" id="cd00570">
    <property type="entry name" value="GST_N_family"/>
    <property type="match status" value="1"/>
</dbReference>
<accession>A0A9X3MU15</accession>
<dbReference type="Pfam" id="PF13410">
    <property type="entry name" value="GST_C_2"/>
    <property type="match status" value="1"/>
</dbReference>
<dbReference type="SUPFAM" id="SSF47616">
    <property type="entry name" value="GST C-terminal domain-like"/>
    <property type="match status" value="1"/>
</dbReference>
<dbReference type="InterPro" id="IPR004045">
    <property type="entry name" value="Glutathione_S-Trfase_N"/>
</dbReference>
<dbReference type="Gene3D" id="1.20.1050.10">
    <property type="match status" value="1"/>
</dbReference>
<reference evidence="3" key="1">
    <citation type="submission" date="2022-10" db="EMBL/GenBank/DDBJ databases">
        <title>The WGS of Solirubrobacter ginsenosidimutans DSM 21036.</title>
        <authorList>
            <person name="Jiang Z."/>
        </authorList>
    </citation>
    <scope>NUCLEOTIDE SEQUENCE</scope>
    <source>
        <strain evidence="3">DSM 21036</strain>
    </source>
</reference>
<feature type="region of interest" description="Disordered" evidence="1">
    <location>
        <begin position="1"/>
        <end position="34"/>
    </location>
</feature>
<name>A0A9X3MU15_9ACTN</name>
<dbReference type="SUPFAM" id="SSF52833">
    <property type="entry name" value="Thioredoxin-like"/>
    <property type="match status" value="1"/>
</dbReference>
<dbReference type="EMBL" id="JAPDOD010000022">
    <property type="protein sequence ID" value="MDA0163026.1"/>
    <property type="molecule type" value="Genomic_DNA"/>
</dbReference>
<dbReference type="AlphaFoldDB" id="A0A9X3MU15"/>
<gene>
    <name evidence="3" type="ORF">OM076_22325</name>
</gene>
<organism evidence="3 4">
    <name type="scientific">Solirubrobacter ginsenosidimutans</name>
    <dbReference type="NCBI Taxonomy" id="490573"/>
    <lineage>
        <taxon>Bacteria</taxon>
        <taxon>Bacillati</taxon>
        <taxon>Actinomycetota</taxon>
        <taxon>Thermoleophilia</taxon>
        <taxon>Solirubrobacterales</taxon>
        <taxon>Solirubrobacteraceae</taxon>
        <taxon>Solirubrobacter</taxon>
    </lineage>
</organism>
<evidence type="ECO:0000313" key="4">
    <source>
        <dbReference type="Proteomes" id="UP001149140"/>
    </source>
</evidence>
<sequence>MQVLDGGADHHGHALRDQAHHGSDPRPRGAGRLRVGDHALRRLVTIPISHYCEKARWALERAGLTYREEPHVQGVHQFASRRAGGHGTLPVLITEHGTFADSEWIVRYADLHLEPEQRLFTGDPAVEQLCRELDAGLGPDGRRLIYAHMLPRPELMLAYNNQAVPAWEAKALTKLYPFAVRWATRELALKDLDGDRNQVLQAFDAIAQRRSDGRKHLLGGRFTAADLTFACLAAAVVLPPEYGVALPQPEELPDAVREDVERFRAHPAGAYALELFAKRRENAFAQRAAS</sequence>
<evidence type="ECO:0000256" key="1">
    <source>
        <dbReference type="SAM" id="MobiDB-lite"/>
    </source>
</evidence>
<proteinExistence type="predicted"/>
<keyword evidence="4" id="KW-1185">Reference proteome</keyword>
<protein>
    <submittedName>
        <fullName evidence="3">Glutathione S-transferase N-terminal domain-containing protein</fullName>
    </submittedName>
</protein>
<comment type="caution">
    <text evidence="3">The sequence shown here is derived from an EMBL/GenBank/DDBJ whole genome shotgun (WGS) entry which is preliminary data.</text>
</comment>